<dbReference type="EMBL" id="AMGV01000001">
    <property type="protein sequence ID" value="KEF62383.1"/>
    <property type="molecule type" value="Genomic_DNA"/>
</dbReference>
<keyword evidence="4" id="KW-1185">Reference proteome</keyword>
<dbReference type="VEuPathDB" id="FungiDB:A1O9_00355"/>
<evidence type="ECO:0000256" key="1">
    <source>
        <dbReference type="SAM" id="MobiDB-lite"/>
    </source>
</evidence>
<dbReference type="Pfam" id="PF22893">
    <property type="entry name" value="ULD_2"/>
    <property type="match status" value="1"/>
</dbReference>
<proteinExistence type="predicted"/>
<dbReference type="InterPro" id="IPR054464">
    <property type="entry name" value="ULD_fung"/>
</dbReference>
<organism evidence="3 4">
    <name type="scientific">Exophiala aquamarina CBS 119918</name>
    <dbReference type="NCBI Taxonomy" id="1182545"/>
    <lineage>
        <taxon>Eukaryota</taxon>
        <taxon>Fungi</taxon>
        <taxon>Dikarya</taxon>
        <taxon>Ascomycota</taxon>
        <taxon>Pezizomycotina</taxon>
        <taxon>Eurotiomycetes</taxon>
        <taxon>Chaetothyriomycetidae</taxon>
        <taxon>Chaetothyriales</taxon>
        <taxon>Herpotrichiellaceae</taxon>
        <taxon>Exophiala</taxon>
    </lineage>
</organism>
<dbReference type="STRING" id="1182545.A0A072PSS4"/>
<feature type="domain" description="Ubiquitin-like" evidence="2">
    <location>
        <begin position="107"/>
        <end position="184"/>
    </location>
</feature>
<dbReference type="GeneID" id="25275307"/>
<dbReference type="HOGENOM" id="CLU_946759_0_0_1"/>
<accession>A0A072PSS4</accession>
<gene>
    <name evidence="3" type="ORF">A1O9_00355</name>
</gene>
<dbReference type="AlphaFoldDB" id="A0A072PSS4"/>
<feature type="compositionally biased region" description="Basic and acidic residues" evidence="1">
    <location>
        <begin position="256"/>
        <end position="294"/>
    </location>
</feature>
<comment type="caution">
    <text evidence="3">The sequence shown here is derived from an EMBL/GenBank/DDBJ whole genome shotgun (WGS) entry which is preliminary data.</text>
</comment>
<evidence type="ECO:0000259" key="2">
    <source>
        <dbReference type="Pfam" id="PF22893"/>
    </source>
</evidence>
<dbReference type="OrthoDB" id="3045089at2759"/>
<sequence>MDKEVQKLRVIIAAHVGSLQMRLLTLGLTSTIILFEETKTHNTSQEKNLADVQTTAVQLQKRQVSQETVNLVDIANQIWKSNLQISNIIIKCETQLPCPDLRHTWLQPPVRLEDPLRRYLVIPSEYSYGMMQAVIVEQPKSGPGSTSVQSGNYEIVNAKNYQELVTSDGFTGLIPGMSLRMAIALYRPMSSADQSEMESCPDPGCGAMECKDTEGGGKACCACGLWFTPKSRKCRKFEEVEEDEPLSKRPSKRRKTLETHKKEADPDAEEANREPPRREGPRPPQEPLRHEAEN</sequence>
<dbReference type="RefSeq" id="XP_013264973.1">
    <property type="nucleotide sequence ID" value="XM_013409519.1"/>
</dbReference>
<evidence type="ECO:0000313" key="4">
    <source>
        <dbReference type="Proteomes" id="UP000027920"/>
    </source>
</evidence>
<reference evidence="3 4" key="1">
    <citation type="submission" date="2013-03" db="EMBL/GenBank/DDBJ databases">
        <title>The Genome Sequence of Exophiala aquamarina CBS 119918.</title>
        <authorList>
            <consortium name="The Broad Institute Genomics Platform"/>
            <person name="Cuomo C."/>
            <person name="de Hoog S."/>
            <person name="Gorbushina A."/>
            <person name="Walker B."/>
            <person name="Young S.K."/>
            <person name="Zeng Q."/>
            <person name="Gargeya S."/>
            <person name="Fitzgerald M."/>
            <person name="Haas B."/>
            <person name="Abouelleil A."/>
            <person name="Allen A.W."/>
            <person name="Alvarado L."/>
            <person name="Arachchi H.M."/>
            <person name="Berlin A.M."/>
            <person name="Chapman S.B."/>
            <person name="Gainer-Dewar J."/>
            <person name="Goldberg J."/>
            <person name="Griggs A."/>
            <person name="Gujja S."/>
            <person name="Hansen M."/>
            <person name="Howarth C."/>
            <person name="Imamovic A."/>
            <person name="Ireland A."/>
            <person name="Larimer J."/>
            <person name="McCowan C."/>
            <person name="Murphy C."/>
            <person name="Pearson M."/>
            <person name="Poon T.W."/>
            <person name="Priest M."/>
            <person name="Roberts A."/>
            <person name="Saif S."/>
            <person name="Shea T."/>
            <person name="Sisk P."/>
            <person name="Sykes S."/>
            <person name="Wortman J."/>
            <person name="Nusbaum C."/>
            <person name="Birren B."/>
        </authorList>
    </citation>
    <scope>NUCLEOTIDE SEQUENCE [LARGE SCALE GENOMIC DNA]</scope>
    <source>
        <strain evidence="3 4">CBS 119918</strain>
    </source>
</reference>
<feature type="region of interest" description="Disordered" evidence="1">
    <location>
        <begin position="237"/>
        <end position="294"/>
    </location>
</feature>
<dbReference type="Proteomes" id="UP000027920">
    <property type="component" value="Unassembled WGS sequence"/>
</dbReference>
<name>A0A072PSS4_9EURO</name>
<evidence type="ECO:0000313" key="3">
    <source>
        <dbReference type="EMBL" id="KEF62383.1"/>
    </source>
</evidence>
<protein>
    <recommendedName>
        <fullName evidence="2">Ubiquitin-like domain-containing protein</fullName>
    </recommendedName>
</protein>